<accession>A0A9P4UMW2</accession>
<comment type="subunit">
    <text evidence="8">Component of the Mediator complex.</text>
</comment>
<dbReference type="Pfam" id="PF04934">
    <property type="entry name" value="Med6"/>
    <property type="match status" value="1"/>
</dbReference>
<dbReference type="InterPro" id="IPR007018">
    <property type="entry name" value="Mediator_Med6"/>
</dbReference>
<feature type="region of interest" description="Disordered" evidence="9">
    <location>
        <begin position="253"/>
        <end position="283"/>
    </location>
</feature>
<reference evidence="10" key="1">
    <citation type="journal article" date="2020" name="Stud. Mycol.">
        <title>101 Dothideomycetes genomes: a test case for predicting lifestyles and emergence of pathogens.</title>
        <authorList>
            <person name="Haridas S."/>
            <person name="Albert R."/>
            <person name="Binder M."/>
            <person name="Bloem J."/>
            <person name="Labutti K."/>
            <person name="Salamov A."/>
            <person name="Andreopoulos B."/>
            <person name="Baker S."/>
            <person name="Barry K."/>
            <person name="Bills G."/>
            <person name="Bluhm B."/>
            <person name="Cannon C."/>
            <person name="Castanera R."/>
            <person name="Culley D."/>
            <person name="Daum C."/>
            <person name="Ezra D."/>
            <person name="Gonzalez J."/>
            <person name="Henrissat B."/>
            <person name="Kuo A."/>
            <person name="Liang C."/>
            <person name="Lipzen A."/>
            <person name="Lutzoni F."/>
            <person name="Magnuson J."/>
            <person name="Mondo S."/>
            <person name="Nolan M."/>
            <person name="Ohm R."/>
            <person name="Pangilinan J."/>
            <person name="Park H.-J."/>
            <person name="Ramirez L."/>
            <person name="Alfaro M."/>
            <person name="Sun H."/>
            <person name="Tritt A."/>
            <person name="Yoshinaga Y."/>
            <person name="Zwiers L.-H."/>
            <person name="Turgeon B."/>
            <person name="Goodwin S."/>
            <person name="Spatafora J."/>
            <person name="Crous P."/>
            <person name="Grigoriev I."/>
        </authorList>
    </citation>
    <scope>NUCLEOTIDE SEQUENCE</scope>
    <source>
        <strain evidence="10">CBS 116435</strain>
    </source>
</reference>
<evidence type="ECO:0000256" key="4">
    <source>
        <dbReference type="ARBA" id="ARBA00023015"/>
    </source>
</evidence>
<evidence type="ECO:0000256" key="2">
    <source>
        <dbReference type="ARBA" id="ARBA00007526"/>
    </source>
</evidence>
<keyword evidence="8" id="KW-0010">Activator</keyword>
<dbReference type="GO" id="GO:0006357">
    <property type="term" value="P:regulation of transcription by RNA polymerase II"/>
    <property type="evidence" value="ECO:0007669"/>
    <property type="project" value="InterPro"/>
</dbReference>
<evidence type="ECO:0000256" key="3">
    <source>
        <dbReference type="ARBA" id="ARBA00020634"/>
    </source>
</evidence>
<keyword evidence="11" id="KW-1185">Reference proteome</keyword>
<dbReference type="Proteomes" id="UP000799441">
    <property type="component" value="Unassembled WGS sequence"/>
</dbReference>
<comment type="function">
    <text evidence="8">Component of the Mediator complex, a coactivator involved in the regulated transcription of nearly all RNA polymerase II-dependent genes. Mediator functions as a bridge to convey information from gene-specific regulatory proteins to the basal RNA polymerase II transcription machinery. Mediator is recruited to promoters by direct interactions with regulatory proteins and serves as a scaffold for the assembly of a functional preinitiation complex with RNA polymerase II and the general transcription factors.</text>
</comment>
<dbReference type="Gene3D" id="3.10.450.580">
    <property type="entry name" value="Mediator complex, subunit Med6"/>
    <property type="match status" value="1"/>
</dbReference>
<name>A0A9P4UMW2_9PEZI</name>
<dbReference type="AlphaFoldDB" id="A0A9P4UMW2"/>
<comment type="similarity">
    <text evidence="2 8">Belongs to the Mediator complex subunit 6 family.</text>
</comment>
<evidence type="ECO:0000313" key="10">
    <source>
        <dbReference type="EMBL" id="KAF2720044.1"/>
    </source>
</evidence>
<dbReference type="InterPro" id="IPR038566">
    <property type="entry name" value="Mediator_Med6_sf"/>
</dbReference>
<proteinExistence type="inferred from homology"/>
<sequence>LIHRYLRDSPFFDHTTKNGAQYQQSENNMEVFNRVEDRTQFERLLKQQTGVEYMITGEPTKLPSGTSSTLVWNIRKQDRRKPNAEERRKRLENTDQRRRQDVARQLQEGRYDHLETLGTYYVVEESLYQAPSLGDLVGNRLLGASTALSKVLAQAEKLTTWDPSGGYRYSAAGDANKSTATSRAGSPSRRQSREASMAPATHTSRSGSIAPEGSQENPLAGAGSTTTATADLTSQRLLAQSLQMSLHFGDEFVDENPLQGEPGHFSFTSSTAAVQKRKADAAA</sequence>
<evidence type="ECO:0000256" key="7">
    <source>
        <dbReference type="ARBA" id="ARBA00031259"/>
    </source>
</evidence>
<dbReference type="OrthoDB" id="344220at2759"/>
<evidence type="ECO:0000256" key="9">
    <source>
        <dbReference type="SAM" id="MobiDB-lite"/>
    </source>
</evidence>
<feature type="non-terminal residue" evidence="10">
    <location>
        <position position="1"/>
    </location>
</feature>
<evidence type="ECO:0000256" key="8">
    <source>
        <dbReference type="RuleBase" id="RU364143"/>
    </source>
</evidence>
<gene>
    <name evidence="8" type="primary">MED6</name>
    <name evidence="10" type="ORF">K431DRAFT_188928</name>
</gene>
<evidence type="ECO:0000256" key="1">
    <source>
        <dbReference type="ARBA" id="ARBA00004123"/>
    </source>
</evidence>
<keyword evidence="4 8" id="KW-0805">Transcription regulation</keyword>
<comment type="caution">
    <text evidence="10">The sequence shown here is derived from an EMBL/GenBank/DDBJ whole genome shotgun (WGS) entry which is preliminary data.</text>
</comment>
<feature type="region of interest" description="Disordered" evidence="9">
    <location>
        <begin position="163"/>
        <end position="226"/>
    </location>
</feature>
<evidence type="ECO:0000313" key="11">
    <source>
        <dbReference type="Proteomes" id="UP000799441"/>
    </source>
</evidence>
<comment type="subcellular location">
    <subcellularLocation>
        <location evidence="1 8">Nucleus</location>
    </subcellularLocation>
</comment>
<feature type="compositionally biased region" description="Polar residues" evidence="9">
    <location>
        <begin position="176"/>
        <end position="189"/>
    </location>
</feature>
<keyword evidence="5 8" id="KW-0804">Transcription</keyword>
<evidence type="ECO:0000256" key="5">
    <source>
        <dbReference type="ARBA" id="ARBA00023163"/>
    </source>
</evidence>
<dbReference type="EMBL" id="MU003804">
    <property type="protein sequence ID" value="KAF2720044.1"/>
    <property type="molecule type" value="Genomic_DNA"/>
</dbReference>
<dbReference type="GO" id="GO:0016592">
    <property type="term" value="C:mediator complex"/>
    <property type="evidence" value="ECO:0007669"/>
    <property type="project" value="InterPro"/>
</dbReference>
<feature type="non-terminal residue" evidence="10">
    <location>
        <position position="283"/>
    </location>
</feature>
<feature type="region of interest" description="Disordered" evidence="9">
    <location>
        <begin position="78"/>
        <end position="100"/>
    </location>
</feature>
<dbReference type="GO" id="GO:0003712">
    <property type="term" value="F:transcription coregulator activity"/>
    <property type="evidence" value="ECO:0007669"/>
    <property type="project" value="InterPro"/>
</dbReference>
<feature type="compositionally biased region" description="Basic and acidic residues" evidence="9">
    <location>
        <begin position="80"/>
        <end position="100"/>
    </location>
</feature>
<evidence type="ECO:0000256" key="6">
    <source>
        <dbReference type="ARBA" id="ARBA00023242"/>
    </source>
</evidence>
<protein>
    <recommendedName>
        <fullName evidence="3 8">Mediator of RNA polymerase II transcription subunit 6</fullName>
    </recommendedName>
    <alternativeName>
        <fullName evidence="7 8">Mediator complex subunit 6</fullName>
    </alternativeName>
</protein>
<organism evidence="10 11">
    <name type="scientific">Polychaeton citri CBS 116435</name>
    <dbReference type="NCBI Taxonomy" id="1314669"/>
    <lineage>
        <taxon>Eukaryota</taxon>
        <taxon>Fungi</taxon>
        <taxon>Dikarya</taxon>
        <taxon>Ascomycota</taxon>
        <taxon>Pezizomycotina</taxon>
        <taxon>Dothideomycetes</taxon>
        <taxon>Dothideomycetidae</taxon>
        <taxon>Capnodiales</taxon>
        <taxon>Capnodiaceae</taxon>
        <taxon>Polychaeton</taxon>
    </lineage>
</organism>
<keyword evidence="6 8" id="KW-0539">Nucleus</keyword>
<dbReference type="PANTHER" id="PTHR13104">
    <property type="entry name" value="MED-6-RELATED"/>
    <property type="match status" value="1"/>
</dbReference>